<sequence>MHETKDRNGQTECPTLLQRRRTFFCKVCKDSGKSEDIFTSHCVKDAKGVVQCPTLLGQACLRCNRKGHTASYCTFQQKQSSNRYDDGNEIEEQELTKGQIQAQRAKAQHVVQAVSFVPTASDFPGLPESLSENVTLRPHQKSWASVAQTPAPIPKPAAVLKEALGIPAATAAATPAAAAPVFVPSAQIAMTLTAENLAIMRQSLKKTTCCWADFDEDD</sequence>
<reference evidence="2" key="1">
    <citation type="journal article" date="2020" name="Nature">
        <title>Giant virus diversity and host interactions through global metagenomics.</title>
        <authorList>
            <person name="Schulz F."/>
            <person name="Roux S."/>
            <person name="Paez-Espino D."/>
            <person name="Jungbluth S."/>
            <person name="Walsh D.A."/>
            <person name="Denef V.J."/>
            <person name="McMahon K.D."/>
            <person name="Konstantinidis K.T."/>
            <person name="Eloe-Fadrosh E.A."/>
            <person name="Kyrpides N.C."/>
            <person name="Woyke T."/>
        </authorList>
    </citation>
    <scope>NUCLEOTIDE SEQUENCE</scope>
    <source>
        <strain evidence="2">GVMAG-M-3300027770-73</strain>
    </source>
</reference>
<organism evidence="2">
    <name type="scientific">viral metagenome</name>
    <dbReference type="NCBI Taxonomy" id="1070528"/>
    <lineage>
        <taxon>unclassified sequences</taxon>
        <taxon>metagenomes</taxon>
        <taxon>organismal metagenomes</taxon>
    </lineage>
</organism>
<name>A0A6C0LC05_9ZZZZ</name>
<dbReference type="Gene3D" id="4.10.60.30">
    <property type="entry name" value="Nanos, RNA-binding domain"/>
    <property type="match status" value="1"/>
</dbReference>
<protein>
    <recommendedName>
        <fullName evidence="1">Nanos-type domain-containing protein</fullName>
    </recommendedName>
</protein>
<accession>A0A6C0LC05</accession>
<dbReference type="InterPro" id="IPR038129">
    <property type="entry name" value="Nanos_sf"/>
</dbReference>
<dbReference type="PROSITE" id="PS51522">
    <property type="entry name" value="ZF_NANOS"/>
    <property type="match status" value="1"/>
</dbReference>
<dbReference type="InterPro" id="IPR024161">
    <property type="entry name" value="Znf_nanos-typ"/>
</dbReference>
<dbReference type="AlphaFoldDB" id="A0A6C0LC05"/>
<dbReference type="Pfam" id="PF05741">
    <property type="entry name" value="zf-nanos"/>
    <property type="match status" value="1"/>
</dbReference>
<feature type="domain" description="Nanos-type" evidence="1">
    <location>
        <begin position="24"/>
        <end position="75"/>
    </location>
</feature>
<evidence type="ECO:0000259" key="1">
    <source>
        <dbReference type="PROSITE" id="PS51522"/>
    </source>
</evidence>
<evidence type="ECO:0000313" key="2">
    <source>
        <dbReference type="EMBL" id="QHU28489.1"/>
    </source>
</evidence>
<proteinExistence type="predicted"/>
<dbReference type="EMBL" id="MN740472">
    <property type="protein sequence ID" value="QHU28489.1"/>
    <property type="molecule type" value="Genomic_DNA"/>
</dbReference>